<evidence type="ECO:0000313" key="9">
    <source>
        <dbReference type="Proteomes" id="UP000476030"/>
    </source>
</evidence>
<protein>
    <recommendedName>
        <fullName evidence="4">Chitooligosaccharide deacetylase</fullName>
    </recommendedName>
    <alternativeName>
        <fullName evidence="6">Nodulation protein B</fullName>
    </alternativeName>
</protein>
<evidence type="ECO:0000313" key="8">
    <source>
        <dbReference type="EMBL" id="MZR32396.1"/>
    </source>
</evidence>
<dbReference type="AlphaFoldDB" id="A0A6L8WB03"/>
<evidence type="ECO:0000256" key="4">
    <source>
        <dbReference type="ARBA" id="ARBA00020071"/>
    </source>
</evidence>
<dbReference type="GO" id="GO:0005576">
    <property type="term" value="C:extracellular region"/>
    <property type="evidence" value="ECO:0007669"/>
    <property type="project" value="UniProtKB-SubCell"/>
</dbReference>
<comment type="subcellular location">
    <subcellularLocation>
        <location evidence="2">Secreted</location>
    </subcellularLocation>
</comment>
<dbReference type="GO" id="GO:0016810">
    <property type="term" value="F:hydrolase activity, acting on carbon-nitrogen (but not peptide) bonds"/>
    <property type="evidence" value="ECO:0007669"/>
    <property type="project" value="InterPro"/>
</dbReference>
<dbReference type="InterPro" id="IPR002509">
    <property type="entry name" value="NODB_dom"/>
</dbReference>
<dbReference type="Gene3D" id="3.20.20.370">
    <property type="entry name" value="Glycoside hydrolase/deacetylase"/>
    <property type="match status" value="1"/>
</dbReference>
<dbReference type="PANTHER" id="PTHR34216:SF3">
    <property type="entry name" value="POLY-BETA-1,6-N-ACETYL-D-GLUCOSAMINE N-DEACETYLASE"/>
    <property type="match status" value="1"/>
</dbReference>
<feature type="domain" description="NodB homology" evidence="7">
    <location>
        <begin position="83"/>
        <end position="290"/>
    </location>
</feature>
<dbReference type="GO" id="GO:0005975">
    <property type="term" value="P:carbohydrate metabolic process"/>
    <property type="evidence" value="ECO:0007669"/>
    <property type="project" value="InterPro"/>
</dbReference>
<evidence type="ECO:0000259" key="7">
    <source>
        <dbReference type="PROSITE" id="PS51677"/>
    </source>
</evidence>
<evidence type="ECO:0000256" key="6">
    <source>
        <dbReference type="ARBA" id="ARBA00032976"/>
    </source>
</evidence>
<proteinExistence type="inferred from homology"/>
<dbReference type="SUPFAM" id="SSF88713">
    <property type="entry name" value="Glycoside hydrolase/deacetylase"/>
    <property type="match status" value="1"/>
</dbReference>
<gene>
    <name evidence="8" type="ORF">GQE98_17280</name>
</gene>
<dbReference type="PANTHER" id="PTHR34216">
    <property type="match status" value="1"/>
</dbReference>
<sequence length="290" mass="32694">MLKYALAPVGLLLPRKKDGLRVLFYHRINSFSFSQLGMVSREITVQKSAFERQLAHLAQQGYRSITLTEFEEMLTGQQRMDTKTVLITFDDGYADNLEIAAPILKKYGFTAVVFLVSEMIGRNNSVWPMGDPPELGQLMNEKAIRQWLAEGHEIGSHTCSHPDLTTLGNKELTRELEASRDMIEKTFNISCKSLAYPGGDVNERVAAAAEKTGYSLGFSTRSGANWKDTSKLRLMRTEVSASDHHALFCLKLKGVYDWLGFRDTVKYRNTMRRINSLFARHGQAKDSTAT</sequence>
<evidence type="ECO:0000256" key="3">
    <source>
        <dbReference type="ARBA" id="ARBA00010973"/>
    </source>
</evidence>
<reference evidence="8 9" key="1">
    <citation type="submission" date="2019-12" db="EMBL/GenBank/DDBJ databases">
        <title>Snethiella sp. nov. sp. isolated from sea sand.</title>
        <authorList>
            <person name="Kim J."/>
            <person name="Jeong S.E."/>
            <person name="Jung H.S."/>
            <person name="Jeon C.O."/>
        </authorList>
    </citation>
    <scope>NUCLEOTIDE SEQUENCE [LARGE SCALE GENOMIC DNA]</scope>
    <source>
        <strain evidence="8 9">DP05</strain>
    </source>
</reference>
<keyword evidence="5" id="KW-0732">Signal</keyword>
<dbReference type="EMBL" id="WTUW01000009">
    <property type="protein sequence ID" value="MZR32396.1"/>
    <property type="molecule type" value="Genomic_DNA"/>
</dbReference>
<dbReference type="InterPro" id="IPR011330">
    <property type="entry name" value="Glyco_hydro/deAcase_b/a-brl"/>
</dbReference>
<organism evidence="8 9">
    <name type="scientific">Sneathiella litorea</name>
    <dbReference type="NCBI Taxonomy" id="2606216"/>
    <lineage>
        <taxon>Bacteria</taxon>
        <taxon>Pseudomonadati</taxon>
        <taxon>Pseudomonadota</taxon>
        <taxon>Alphaproteobacteria</taxon>
        <taxon>Sneathiellales</taxon>
        <taxon>Sneathiellaceae</taxon>
        <taxon>Sneathiella</taxon>
    </lineage>
</organism>
<dbReference type="Proteomes" id="UP000476030">
    <property type="component" value="Unassembled WGS sequence"/>
</dbReference>
<evidence type="ECO:0000256" key="5">
    <source>
        <dbReference type="ARBA" id="ARBA00022729"/>
    </source>
</evidence>
<evidence type="ECO:0000256" key="1">
    <source>
        <dbReference type="ARBA" id="ARBA00003236"/>
    </source>
</evidence>
<comment type="similarity">
    <text evidence="3">Belongs to the polysaccharide deacetylase family.</text>
</comment>
<dbReference type="PROSITE" id="PS51677">
    <property type="entry name" value="NODB"/>
    <property type="match status" value="1"/>
</dbReference>
<accession>A0A6L8WB03</accession>
<comment type="function">
    <text evidence="1">Is involved in generating a small heat-stable compound (Nod), an acylated oligomer of N-acetylglucosamine, that stimulates mitosis in various plant protoplasts.</text>
</comment>
<dbReference type="RefSeq" id="WP_161317087.1">
    <property type="nucleotide sequence ID" value="NZ_WTUW01000009.1"/>
</dbReference>
<name>A0A6L8WB03_9PROT</name>
<comment type="caution">
    <text evidence="8">The sequence shown here is derived from an EMBL/GenBank/DDBJ whole genome shotgun (WGS) entry which is preliminary data.</text>
</comment>
<dbReference type="Pfam" id="PF01522">
    <property type="entry name" value="Polysacc_deac_1"/>
    <property type="match status" value="1"/>
</dbReference>
<evidence type="ECO:0000256" key="2">
    <source>
        <dbReference type="ARBA" id="ARBA00004613"/>
    </source>
</evidence>
<dbReference type="CDD" id="cd10918">
    <property type="entry name" value="CE4_NodB_like_5s_6s"/>
    <property type="match status" value="1"/>
</dbReference>
<dbReference type="InterPro" id="IPR051398">
    <property type="entry name" value="Polysacch_Deacetylase"/>
</dbReference>
<keyword evidence="9" id="KW-1185">Reference proteome</keyword>